<gene>
    <name evidence="1" type="ORF">JGU71_04905</name>
</gene>
<proteinExistence type="predicted"/>
<name>A0A934NN39_9NOCA</name>
<reference evidence="1" key="1">
    <citation type="submission" date="2020-12" db="EMBL/GenBank/DDBJ databases">
        <title>Antrihabitans popcorni sp. nov. and Antrihabitans auranticaus sp. nov., isolated from a larva cave.</title>
        <authorList>
            <person name="Lee S.D."/>
            <person name="Kim I.S."/>
        </authorList>
    </citation>
    <scope>NUCLEOTIDE SEQUENCE</scope>
    <source>
        <strain evidence="1">YC3-6</strain>
    </source>
</reference>
<organism evidence="1 2">
    <name type="scientific">Antrihabitans stalagmiti</name>
    <dbReference type="NCBI Taxonomy" id="2799499"/>
    <lineage>
        <taxon>Bacteria</taxon>
        <taxon>Bacillati</taxon>
        <taxon>Actinomycetota</taxon>
        <taxon>Actinomycetes</taxon>
        <taxon>Mycobacteriales</taxon>
        <taxon>Nocardiaceae</taxon>
        <taxon>Antrihabitans</taxon>
    </lineage>
</organism>
<keyword evidence="2" id="KW-1185">Reference proteome</keyword>
<comment type="caution">
    <text evidence="1">The sequence shown here is derived from an EMBL/GenBank/DDBJ whole genome shotgun (WGS) entry which is preliminary data.</text>
</comment>
<sequence>MADDNVVDGWHETEADRRVRISAQVRQWCELGRIDTVDRPLSDDAAVLIAAGHLDESTRTVLLNRRAEGRTIPTVGGFGALRLVFDEYRRVQEKAAQLRPGPVQMIYNYRLGELLRRLQAARSTVVTSPTHYATGIRAIRRDRRAGVHLDLEQRDALFAALRATPAPARATSMIQVRGVAVEAAERLAQQTRNARLADAGRRAADALAGSPGGDGQSFTDRHDALLFLAGTLFDRIDSSRVWHSDHFLVQRAQLDLADELLQIAVDTVALRGIGIELATAARAARSDSARAQIAARERALAPVWNQLVERVSALARIGDLLGKAEEQLQSIAAVNHTLSLDSRIDELLARSGNRELSAANTHFVGDQFADVDELMMTYQSVLGADIAALTARGTA</sequence>
<dbReference type="RefSeq" id="WP_199702941.1">
    <property type="nucleotide sequence ID" value="NZ_JAEMNV010000002.1"/>
</dbReference>
<dbReference type="EMBL" id="JAEMNV010000002">
    <property type="protein sequence ID" value="MBJ8338217.1"/>
    <property type="molecule type" value="Genomic_DNA"/>
</dbReference>
<evidence type="ECO:0000313" key="2">
    <source>
        <dbReference type="Proteomes" id="UP000655868"/>
    </source>
</evidence>
<dbReference type="AlphaFoldDB" id="A0A934NN39"/>
<evidence type="ECO:0000313" key="1">
    <source>
        <dbReference type="EMBL" id="MBJ8338217.1"/>
    </source>
</evidence>
<accession>A0A934NN39</accession>
<dbReference type="Proteomes" id="UP000655868">
    <property type="component" value="Unassembled WGS sequence"/>
</dbReference>
<protein>
    <submittedName>
        <fullName evidence="1">Uncharacterized protein</fullName>
    </submittedName>
</protein>